<name>A0A5B0MLF0_PUCGR</name>
<feature type="chain" id="PRO_5022861058" evidence="1">
    <location>
        <begin position="20"/>
        <end position="134"/>
    </location>
</feature>
<proteinExistence type="predicted"/>
<sequence length="134" mass="15014">MRAILIFLVIVSLISNAFSVEKVPVNSKTYYAFKAISISGGQSTSPLELRPVGTITVDPVTKMSSLKCKNDSEFTWYIFSASDFTAPFKFEPNEERHLVWKTADSVMVAATEFDTSRKEDLKAAANIYRTGRFQ</sequence>
<evidence type="ECO:0000313" key="2">
    <source>
        <dbReference type="EMBL" id="KAA1077571.1"/>
    </source>
</evidence>
<evidence type="ECO:0000256" key="1">
    <source>
        <dbReference type="SAM" id="SignalP"/>
    </source>
</evidence>
<feature type="signal peptide" evidence="1">
    <location>
        <begin position="1"/>
        <end position="19"/>
    </location>
</feature>
<accession>A0A5B0MLF0</accession>
<keyword evidence="1" id="KW-0732">Signal</keyword>
<keyword evidence="3" id="KW-1185">Reference proteome</keyword>
<organism evidence="2 3">
    <name type="scientific">Puccinia graminis f. sp. tritici</name>
    <dbReference type="NCBI Taxonomy" id="56615"/>
    <lineage>
        <taxon>Eukaryota</taxon>
        <taxon>Fungi</taxon>
        <taxon>Dikarya</taxon>
        <taxon>Basidiomycota</taxon>
        <taxon>Pucciniomycotina</taxon>
        <taxon>Pucciniomycetes</taxon>
        <taxon>Pucciniales</taxon>
        <taxon>Pucciniaceae</taxon>
        <taxon>Puccinia</taxon>
    </lineage>
</organism>
<dbReference type="EMBL" id="VSWC01000144">
    <property type="protein sequence ID" value="KAA1077571.1"/>
    <property type="molecule type" value="Genomic_DNA"/>
</dbReference>
<evidence type="ECO:0000313" key="3">
    <source>
        <dbReference type="Proteomes" id="UP000324748"/>
    </source>
</evidence>
<dbReference type="AlphaFoldDB" id="A0A5B0MLF0"/>
<gene>
    <name evidence="2" type="ORF">PGT21_012186</name>
</gene>
<dbReference type="Proteomes" id="UP000324748">
    <property type="component" value="Unassembled WGS sequence"/>
</dbReference>
<reference evidence="2 3" key="1">
    <citation type="submission" date="2019-05" db="EMBL/GenBank/DDBJ databases">
        <title>Emergence of the Ug99 lineage of the wheat stem rust pathogen through somatic hybridization.</title>
        <authorList>
            <person name="Li F."/>
            <person name="Upadhyaya N.M."/>
            <person name="Sperschneider J."/>
            <person name="Matny O."/>
            <person name="Nguyen-Phuc H."/>
            <person name="Mago R."/>
            <person name="Raley C."/>
            <person name="Miller M.E."/>
            <person name="Silverstein K.A.T."/>
            <person name="Henningsen E."/>
            <person name="Hirsch C.D."/>
            <person name="Visser B."/>
            <person name="Pretorius Z.A."/>
            <person name="Steffenson B.J."/>
            <person name="Schwessinger B."/>
            <person name="Dodds P.N."/>
            <person name="Figueroa M."/>
        </authorList>
    </citation>
    <scope>NUCLEOTIDE SEQUENCE [LARGE SCALE GENOMIC DNA]</scope>
    <source>
        <strain evidence="2">21-0</strain>
    </source>
</reference>
<protein>
    <submittedName>
        <fullName evidence="2">Uncharacterized protein</fullName>
    </submittedName>
</protein>
<comment type="caution">
    <text evidence="2">The sequence shown here is derived from an EMBL/GenBank/DDBJ whole genome shotgun (WGS) entry which is preliminary data.</text>
</comment>